<dbReference type="PANTHER" id="PTHR43431:SF7">
    <property type="entry name" value="OXIDOREDUCTASE, SHORT CHAIN DEHYDROGENASE_REDUCTASE FAMILY (AFU_ORTHOLOGUE AFUA_5G14000)"/>
    <property type="match status" value="1"/>
</dbReference>
<dbReference type="Pfam" id="PF00106">
    <property type="entry name" value="adh_short"/>
    <property type="match status" value="1"/>
</dbReference>
<reference evidence="1 2" key="1">
    <citation type="submission" date="2019-06" db="EMBL/GenBank/DDBJ databases">
        <title>Sequencing the genomes of 1000 actinobacteria strains.</title>
        <authorList>
            <person name="Klenk H.-P."/>
        </authorList>
    </citation>
    <scope>NUCLEOTIDE SEQUENCE [LARGE SCALE GENOMIC DNA]</scope>
    <source>
        <strain evidence="1 2">DSM 46699</strain>
    </source>
</reference>
<proteinExistence type="predicted"/>
<gene>
    <name evidence="1" type="ORF">FHU35_12370</name>
</gene>
<dbReference type="Gene3D" id="3.40.50.720">
    <property type="entry name" value="NAD(P)-binding Rossmann-like Domain"/>
    <property type="match status" value="1"/>
</dbReference>
<name>A0A561U7Q0_9PSEU</name>
<keyword evidence="2" id="KW-1185">Reference proteome</keyword>
<dbReference type="AlphaFoldDB" id="A0A561U7Q0"/>
<sequence>MTTIAIIGAGPGLGAAVARRFGREGHSAAVISRTKANVDRLAAELAEDGVRARGYEADVVDRQRLVDALEAADRELGPIEVLQYSPVPHRDFLRPVLDTAVEDLGAALEFSVHGSATAVRQVLPGMTERGKGTILLVNGGSAAVPNGKVAGTSVAFAGESAYGEMLHDALATQNVHVGQLVVPGAIGGGDPLFAPDALAERLWTMHSQRGNFRVTVGPA</sequence>
<organism evidence="1 2">
    <name type="scientific">Saccharopolyspora dendranthemae</name>
    <dbReference type="NCBI Taxonomy" id="1181886"/>
    <lineage>
        <taxon>Bacteria</taxon>
        <taxon>Bacillati</taxon>
        <taxon>Actinomycetota</taxon>
        <taxon>Actinomycetes</taxon>
        <taxon>Pseudonocardiales</taxon>
        <taxon>Pseudonocardiaceae</taxon>
        <taxon>Saccharopolyspora</taxon>
    </lineage>
</organism>
<comment type="caution">
    <text evidence="1">The sequence shown here is derived from an EMBL/GenBank/DDBJ whole genome shotgun (WGS) entry which is preliminary data.</text>
</comment>
<accession>A0A561U7Q0</accession>
<dbReference type="InterPro" id="IPR036291">
    <property type="entry name" value="NAD(P)-bd_dom_sf"/>
</dbReference>
<evidence type="ECO:0000313" key="1">
    <source>
        <dbReference type="EMBL" id="TWF95376.1"/>
    </source>
</evidence>
<dbReference type="PANTHER" id="PTHR43431">
    <property type="entry name" value="OXIDOREDUCTASE, SHORT CHAIN DEHYDROGENASE/REDUCTASE FAMILY (AFU_ORTHOLOGUE AFUA_5G14000)"/>
    <property type="match status" value="1"/>
</dbReference>
<dbReference type="SUPFAM" id="SSF51735">
    <property type="entry name" value="NAD(P)-binding Rossmann-fold domains"/>
    <property type="match status" value="1"/>
</dbReference>
<evidence type="ECO:0000313" key="2">
    <source>
        <dbReference type="Proteomes" id="UP000316184"/>
    </source>
</evidence>
<dbReference type="OrthoDB" id="9799818at2"/>
<dbReference type="RefSeq" id="WP_145738364.1">
    <property type="nucleotide sequence ID" value="NZ_VIWX01000002.1"/>
</dbReference>
<dbReference type="Proteomes" id="UP000316184">
    <property type="component" value="Unassembled WGS sequence"/>
</dbReference>
<protein>
    <submittedName>
        <fullName evidence="1">Short subunit dehydrogenase</fullName>
    </submittedName>
</protein>
<dbReference type="EMBL" id="VIWX01000002">
    <property type="protein sequence ID" value="TWF95376.1"/>
    <property type="molecule type" value="Genomic_DNA"/>
</dbReference>
<dbReference type="InterPro" id="IPR002347">
    <property type="entry name" value="SDR_fam"/>
</dbReference>